<dbReference type="AlphaFoldDB" id="A0A5P1REK3"/>
<dbReference type="InterPro" id="IPR012259">
    <property type="entry name" value="DHFR"/>
</dbReference>
<dbReference type="GO" id="GO:0005829">
    <property type="term" value="C:cytosol"/>
    <property type="evidence" value="ECO:0007669"/>
    <property type="project" value="TreeGrafter"/>
</dbReference>
<reference evidence="11 12" key="1">
    <citation type="journal article" date="2019" name="Biochem. Eng. J.">
        <title>Metabolic engineering of the marine bacteria Neptunomonas concharum for the production of acetoin and meso-2,3-butanediol from acetate.</title>
        <authorList>
            <person name="Li W."/>
            <person name="Pu N."/>
            <person name="Liu C.-X."/>
            <person name="Yuan Q.-P."/>
            <person name="Li Z.-J."/>
        </authorList>
    </citation>
    <scope>NUCLEOTIDE SEQUENCE [LARGE SCALE GENOMIC DNA]</scope>
    <source>
        <strain evidence="11 12">JCM17730</strain>
    </source>
</reference>
<dbReference type="OrthoDB" id="9804315at2"/>
<keyword evidence="6 8" id="KW-0560">Oxidoreductase</keyword>
<dbReference type="PANTHER" id="PTHR48069">
    <property type="entry name" value="DIHYDROFOLATE REDUCTASE"/>
    <property type="match status" value="1"/>
</dbReference>
<dbReference type="PANTHER" id="PTHR48069:SF3">
    <property type="entry name" value="DIHYDROFOLATE REDUCTASE"/>
    <property type="match status" value="1"/>
</dbReference>
<dbReference type="CDD" id="cd00209">
    <property type="entry name" value="DHFR"/>
    <property type="match status" value="1"/>
</dbReference>
<dbReference type="UniPathway" id="UPA00077">
    <property type="reaction ID" value="UER00158"/>
</dbReference>
<dbReference type="GO" id="GO:0006730">
    <property type="term" value="P:one-carbon metabolic process"/>
    <property type="evidence" value="ECO:0007669"/>
    <property type="project" value="UniProtKB-KW"/>
</dbReference>
<dbReference type="InterPro" id="IPR001796">
    <property type="entry name" value="DHFR_dom"/>
</dbReference>
<proteinExistence type="inferred from homology"/>
<evidence type="ECO:0000256" key="1">
    <source>
        <dbReference type="ARBA" id="ARBA00004903"/>
    </source>
</evidence>
<dbReference type="RefSeq" id="WP_138988112.1">
    <property type="nucleotide sequence ID" value="NZ_CP043869.1"/>
</dbReference>
<dbReference type="PROSITE" id="PS00075">
    <property type="entry name" value="DHFR_1"/>
    <property type="match status" value="1"/>
</dbReference>
<keyword evidence="4 8" id="KW-0554">One-carbon metabolism</keyword>
<evidence type="ECO:0000256" key="5">
    <source>
        <dbReference type="ARBA" id="ARBA00022857"/>
    </source>
</evidence>
<dbReference type="PROSITE" id="PS51330">
    <property type="entry name" value="DHFR_2"/>
    <property type="match status" value="1"/>
</dbReference>
<dbReference type="GO" id="GO:0046655">
    <property type="term" value="P:folic acid metabolic process"/>
    <property type="evidence" value="ECO:0007669"/>
    <property type="project" value="TreeGrafter"/>
</dbReference>
<evidence type="ECO:0000313" key="12">
    <source>
        <dbReference type="Proteomes" id="UP000324760"/>
    </source>
</evidence>
<dbReference type="GO" id="GO:0070401">
    <property type="term" value="F:NADP+ binding"/>
    <property type="evidence" value="ECO:0007669"/>
    <property type="project" value="UniProtKB-ARBA"/>
</dbReference>
<comment type="catalytic activity">
    <reaction evidence="8">
        <text>(6S)-5,6,7,8-tetrahydrofolate + NADP(+) = 7,8-dihydrofolate + NADPH + H(+)</text>
        <dbReference type="Rhea" id="RHEA:15009"/>
        <dbReference type="ChEBI" id="CHEBI:15378"/>
        <dbReference type="ChEBI" id="CHEBI:57451"/>
        <dbReference type="ChEBI" id="CHEBI:57453"/>
        <dbReference type="ChEBI" id="CHEBI:57783"/>
        <dbReference type="ChEBI" id="CHEBI:58349"/>
        <dbReference type="EC" id="1.5.1.3"/>
    </reaction>
</comment>
<dbReference type="PIRSF" id="PIRSF000194">
    <property type="entry name" value="DHFR"/>
    <property type="match status" value="1"/>
</dbReference>
<evidence type="ECO:0000256" key="7">
    <source>
        <dbReference type="ARBA" id="ARBA00025067"/>
    </source>
</evidence>
<evidence type="ECO:0000259" key="10">
    <source>
        <dbReference type="PROSITE" id="PS51330"/>
    </source>
</evidence>
<dbReference type="GO" id="GO:0004146">
    <property type="term" value="F:dihydrofolate reductase activity"/>
    <property type="evidence" value="ECO:0007669"/>
    <property type="project" value="UniProtKB-EC"/>
</dbReference>
<comment type="pathway">
    <text evidence="1 8">Cofactor biosynthesis; tetrahydrofolate biosynthesis; 5,6,7,8-tetrahydrofolate from 7,8-dihydrofolate: step 1/1.</text>
</comment>
<evidence type="ECO:0000256" key="8">
    <source>
        <dbReference type="PIRNR" id="PIRNR000194"/>
    </source>
</evidence>
<protein>
    <recommendedName>
        <fullName evidence="3 8">Dihydrofolate reductase</fullName>
        <ecNumber evidence="3 8">1.5.1.3</ecNumber>
    </recommendedName>
</protein>
<dbReference type="EMBL" id="CP043869">
    <property type="protein sequence ID" value="QEQ98070.1"/>
    <property type="molecule type" value="Genomic_DNA"/>
</dbReference>
<name>A0A5P1REK3_9GAMM</name>
<keyword evidence="12" id="KW-1185">Reference proteome</keyword>
<gene>
    <name evidence="11" type="ORF">F0U83_15880</name>
</gene>
<dbReference type="SUPFAM" id="SSF53597">
    <property type="entry name" value="Dihydrofolate reductase-like"/>
    <property type="match status" value="1"/>
</dbReference>
<accession>A0A5P1REK3</accession>
<sequence>MRVAMIVAQAQNRVIGRDNKLPWYLPGDLKYFKQATMGKPIIMGRKTFDSIGKPLPGRLNIVVTRDLDYQQEGVKVVHSLDEAIDLAESQAMIDGCDEAMIIGGEQIYSQALPLTKRLYVTQVHAEVEGDAYFPEFKQSDWEEIGREDFSAEGPNPYDYSFVVYQRVTA</sequence>
<dbReference type="InterPro" id="IPR017925">
    <property type="entry name" value="DHFR_CS"/>
</dbReference>
<evidence type="ECO:0000256" key="2">
    <source>
        <dbReference type="ARBA" id="ARBA00009539"/>
    </source>
</evidence>
<evidence type="ECO:0000256" key="9">
    <source>
        <dbReference type="RuleBase" id="RU004474"/>
    </source>
</evidence>
<evidence type="ECO:0000256" key="3">
    <source>
        <dbReference type="ARBA" id="ARBA00012856"/>
    </source>
</evidence>
<dbReference type="KEGG" id="ncu:F0U83_15880"/>
<comment type="function">
    <text evidence="7 8">Key enzyme in folate metabolism. Catalyzes an essential reaction for de novo glycine and purine synthesis, and for DNA precursor synthesis.</text>
</comment>
<dbReference type="GO" id="GO:0046654">
    <property type="term" value="P:tetrahydrofolate biosynthetic process"/>
    <property type="evidence" value="ECO:0007669"/>
    <property type="project" value="UniProtKB-UniPathway"/>
</dbReference>
<dbReference type="Gene3D" id="3.40.430.10">
    <property type="entry name" value="Dihydrofolate Reductase, subunit A"/>
    <property type="match status" value="1"/>
</dbReference>
<evidence type="ECO:0000256" key="6">
    <source>
        <dbReference type="ARBA" id="ARBA00023002"/>
    </source>
</evidence>
<dbReference type="InterPro" id="IPR024072">
    <property type="entry name" value="DHFR-like_dom_sf"/>
</dbReference>
<dbReference type="Proteomes" id="UP000324760">
    <property type="component" value="Chromosome"/>
</dbReference>
<comment type="similarity">
    <text evidence="2 8 9">Belongs to the dihydrofolate reductase family.</text>
</comment>
<keyword evidence="5 8" id="KW-0521">NADP</keyword>
<dbReference type="PRINTS" id="PR00070">
    <property type="entry name" value="DHFR"/>
</dbReference>
<feature type="domain" description="DHFR" evidence="10">
    <location>
        <begin position="2"/>
        <end position="166"/>
    </location>
</feature>
<evidence type="ECO:0000313" key="11">
    <source>
        <dbReference type="EMBL" id="QEQ98070.1"/>
    </source>
</evidence>
<dbReference type="FunFam" id="3.40.430.10:FF:000001">
    <property type="entry name" value="Dihydrofolate reductase"/>
    <property type="match status" value="1"/>
</dbReference>
<evidence type="ECO:0000256" key="4">
    <source>
        <dbReference type="ARBA" id="ARBA00022563"/>
    </source>
</evidence>
<dbReference type="Pfam" id="PF00186">
    <property type="entry name" value="DHFR_1"/>
    <property type="match status" value="1"/>
</dbReference>
<dbReference type="EC" id="1.5.1.3" evidence="3 8"/>
<dbReference type="GO" id="GO:0046452">
    <property type="term" value="P:dihydrofolate metabolic process"/>
    <property type="evidence" value="ECO:0007669"/>
    <property type="project" value="TreeGrafter"/>
</dbReference>
<organism evidence="11 12">
    <name type="scientific">Neptunomonas concharum</name>
    <dbReference type="NCBI Taxonomy" id="1031538"/>
    <lineage>
        <taxon>Bacteria</taxon>
        <taxon>Pseudomonadati</taxon>
        <taxon>Pseudomonadota</taxon>
        <taxon>Gammaproteobacteria</taxon>
        <taxon>Oceanospirillales</taxon>
        <taxon>Oceanospirillaceae</taxon>
        <taxon>Neptunomonas</taxon>
    </lineage>
</organism>